<dbReference type="SUPFAM" id="SSF57850">
    <property type="entry name" value="RING/U-box"/>
    <property type="match status" value="1"/>
</dbReference>
<dbReference type="Pfam" id="PF12678">
    <property type="entry name" value="zf-rbx1"/>
    <property type="match status" value="1"/>
</dbReference>
<keyword evidence="4" id="KW-0833">Ubl conjugation pathway</keyword>
<evidence type="ECO:0000313" key="8">
    <source>
        <dbReference type="EMBL" id="QBK89418.1"/>
    </source>
</evidence>
<evidence type="ECO:0000256" key="2">
    <source>
        <dbReference type="ARBA" id="ARBA00022723"/>
    </source>
</evidence>
<dbReference type="InterPro" id="IPR013083">
    <property type="entry name" value="Znf_RING/FYVE/PHD"/>
</dbReference>
<evidence type="ECO:0000256" key="4">
    <source>
        <dbReference type="ARBA" id="ARBA00022786"/>
    </source>
</evidence>
<dbReference type="SMART" id="SM00184">
    <property type="entry name" value="RING"/>
    <property type="match status" value="1"/>
</dbReference>
<protein>
    <submittedName>
        <fullName evidence="8">Ring finger protein</fullName>
    </submittedName>
</protein>
<accession>A0A4P6VPD5</accession>
<keyword evidence="5" id="KW-0862">Zinc</keyword>
<evidence type="ECO:0000256" key="3">
    <source>
        <dbReference type="ARBA" id="ARBA00022771"/>
    </source>
</evidence>
<keyword evidence="2" id="KW-0479">Metal-binding</keyword>
<dbReference type="EMBL" id="MK500420">
    <property type="protein sequence ID" value="QBK89418.1"/>
    <property type="molecule type" value="Genomic_DNA"/>
</dbReference>
<dbReference type="PANTHER" id="PTHR47258:SF1">
    <property type="entry name" value="E3 UBIQUITIN-PROTEIN LIGASE XERICO-RELATED"/>
    <property type="match status" value="1"/>
</dbReference>
<sequence>MNYYSKVMKIHGKTLKCAIRRMSKEKNAIFKDKTDTDTDKDAMEKYDNLCSRIIDEEFEEEFKNTIQYSYNEISEIKDIDDDDNCAICTKCIKPENGDDYNEKTITKIQCEHIFHTLCIMEWIKIYSDTCPLCRKTCNNK</sequence>
<feature type="domain" description="RING-type" evidence="7">
    <location>
        <begin position="85"/>
        <end position="134"/>
    </location>
</feature>
<organism evidence="8">
    <name type="scientific">Mimivirus LCMiAC02</name>
    <dbReference type="NCBI Taxonomy" id="2506609"/>
    <lineage>
        <taxon>Viruses</taxon>
        <taxon>Varidnaviria</taxon>
        <taxon>Bamfordvirae</taxon>
        <taxon>Nucleocytoviricota</taxon>
        <taxon>Megaviricetes</taxon>
        <taxon>Imitervirales</taxon>
        <taxon>Mimiviridae</taxon>
        <taxon>Klosneuvirinae</taxon>
    </lineage>
</organism>
<name>A0A4P6VPD5_9VIRU</name>
<dbReference type="InterPro" id="IPR001841">
    <property type="entry name" value="Znf_RING"/>
</dbReference>
<dbReference type="Gene3D" id="3.30.40.10">
    <property type="entry name" value="Zinc/RING finger domain, C3HC4 (zinc finger)"/>
    <property type="match status" value="1"/>
</dbReference>
<dbReference type="InterPro" id="IPR044249">
    <property type="entry name" value="XERICO-like"/>
</dbReference>
<dbReference type="GO" id="GO:0008270">
    <property type="term" value="F:zinc ion binding"/>
    <property type="evidence" value="ECO:0007669"/>
    <property type="project" value="UniProtKB-KW"/>
</dbReference>
<proteinExistence type="predicted"/>
<evidence type="ECO:0000256" key="1">
    <source>
        <dbReference type="ARBA" id="ARBA00004906"/>
    </source>
</evidence>
<dbReference type="InterPro" id="IPR024766">
    <property type="entry name" value="Znf_RING_H2"/>
</dbReference>
<dbReference type="PANTHER" id="PTHR47258">
    <property type="match status" value="1"/>
</dbReference>
<evidence type="ECO:0000256" key="5">
    <source>
        <dbReference type="ARBA" id="ARBA00022833"/>
    </source>
</evidence>
<evidence type="ECO:0000259" key="7">
    <source>
        <dbReference type="PROSITE" id="PS50089"/>
    </source>
</evidence>
<keyword evidence="3 6" id="KW-0863">Zinc-finger</keyword>
<comment type="pathway">
    <text evidence="1">Protein modification; protein ubiquitination.</text>
</comment>
<dbReference type="PROSITE" id="PS50089">
    <property type="entry name" value="ZF_RING_2"/>
    <property type="match status" value="1"/>
</dbReference>
<gene>
    <name evidence="8" type="ORF">LCMiAC02_05130</name>
</gene>
<reference evidence="8" key="1">
    <citation type="journal article" date="2019" name="MBio">
        <title>Virus Genomes from Deep Sea Sediments Expand the Ocean Megavirome and Support Independent Origins of Viral Gigantism.</title>
        <authorList>
            <person name="Backstrom D."/>
            <person name="Yutin N."/>
            <person name="Jorgensen S.L."/>
            <person name="Dharamshi J."/>
            <person name="Homa F."/>
            <person name="Zaremba-Niedwiedzka K."/>
            <person name="Spang A."/>
            <person name="Wolf Y.I."/>
            <person name="Koonin E.V."/>
            <person name="Ettema T.J."/>
        </authorList>
    </citation>
    <scope>NUCLEOTIDE SEQUENCE</scope>
</reference>
<evidence type="ECO:0000256" key="6">
    <source>
        <dbReference type="PROSITE-ProRule" id="PRU00175"/>
    </source>
</evidence>